<gene>
    <name evidence="1" type="ORF">GCM10007276_12300</name>
</gene>
<reference evidence="1" key="2">
    <citation type="submission" date="2020-09" db="EMBL/GenBank/DDBJ databases">
        <authorList>
            <person name="Sun Q."/>
            <person name="Sedlacek I."/>
        </authorList>
    </citation>
    <scope>NUCLEOTIDE SEQUENCE</scope>
    <source>
        <strain evidence="1">CCM 7684</strain>
    </source>
</reference>
<accession>A0A8J2YGJ5</accession>
<evidence type="ECO:0000313" key="1">
    <source>
        <dbReference type="EMBL" id="GGE36365.1"/>
    </source>
</evidence>
<dbReference type="RefSeq" id="WP_188408777.1">
    <property type="nucleotide sequence ID" value="NZ_BMCP01000001.1"/>
</dbReference>
<name>A0A8J2YGJ5_9RHOB</name>
<comment type="caution">
    <text evidence="1">The sequence shown here is derived from an EMBL/GenBank/DDBJ whole genome shotgun (WGS) entry which is preliminary data.</text>
</comment>
<keyword evidence="2" id="KW-1185">Reference proteome</keyword>
<dbReference type="Proteomes" id="UP000602745">
    <property type="component" value="Unassembled WGS sequence"/>
</dbReference>
<dbReference type="EMBL" id="BMCP01000001">
    <property type="protein sequence ID" value="GGE36365.1"/>
    <property type="molecule type" value="Genomic_DNA"/>
</dbReference>
<reference evidence="1" key="1">
    <citation type="journal article" date="2014" name="Int. J. Syst. Evol. Microbiol.">
        <title>Complete genome sequence of Corynebacterium casei LMG S-19264T (=DSM 44701T), isolated from a smear-ripened cheese.</title>
        <authorList>
            <consortium name="US DOE Joint Genome Institute (JGI-PGF)"/>
            <person name="Walter F."/>
            <person name="Albersmeier A."/>
            <person name="Kalinowski J."/>
            <person name="Ruckert C."/>
        </authorList>
    </citation>
    <scope>NUCLEOTIDE SEQUENCE</scope>
    <source>
        <strain evidence="1">CCM 7684</strain>
    </source>
</reference>
<dbReference type="AlphaFoldDB" id="A0A8J2YGJ5"/>
<protein>
    <submittedName>
        <fullName evidence="1">Uncharacterized protein</fullName>
    </submittedName>
</protein>
<sequence>MADIIFPIETAPGERPHESAGRLINMYAEKLQEGARWSWLRRRVPGLLRALATGHGPCRGLLEVNGGLFGVFGQKAIYIVSADGGYSITILDGGAPEIEGIVPGTDKVFISRNNKAPTPDVVLTCESGDYQLTLTSVTELNPENLPQTNSVTYGAGFFFWTIRDGRCFASGINDVTVNALDFTTADARPDGLLRGVFIGDRLALMGQNSIQFYQNTGNPEGFPFSAGPVIPRGLAGPYAVAGYENGWTNELIWVADDNNVYILNGNTPVRISPPFLSRLIERVGDKATLEAAVFSHGPHAIWSLSSPDWTFQFNLTTQKWHERHSYGLPRWRASQSAKAFDGWIVGDAYGDKLYFVNDAVFSEDGEQIVGVVESAPQHSFPSNLLFPSAHFDIGTGQGMAGGQVPIETNPIMDVSWSDDGGNTFNPPRRVSIGKQGEYSRRVMVAMCGKTKGKGRVWRLANADPVYFSVFGGVTDPVELGA</sequence>
<organism evidence="1 2">
    <name type="scientific">Agaricicola taiwanensis</name>
    <dbReference type="NCBI Taxonomy" id="591372"/>
    <lineage>
        <taxon>Bacteria</taxon>
        <taxon>Pseudomonadati</taxon>
        <taxon>Pseudomonadota</taxon>
        <taxon>Alphaproteobacteria</taxon>
        <taxon>Rhodobacterales</taxon>
        <taxon>Paracoccaceae</taxon>
        <taxon>Agaricicola</taxon>
    </lineage>
</organism>
<proteinExistence type="predicted"/>
<evidence type="ECO:0000313" key="2">
    <source>
        <dbReference type="Proteomes" id="UP000602745"/>
    </source>
</evidence>